<reference evidence="1" key="1">
    <citation type="submission" date="2009-10" db="EMBL/GenBank/DDBJ databases">
        <title>Complete sequence of Bacillus selenitireducens MLS10.</title>
        <authorList>
            <consortium name="US DOE Joint Genome Institute"/>
            <person name="Lucas S."/>
            <person name="Copeland A."/>
            <person name="Lapidus A."/>
            <person name="Glavina del Rio T."/>
            <person name="Dalin E."/>
            <person name="Tice H."/>
            <person name="Bruce D."/>
            <person name="Goodwin L."/>
            <person name="Pitluck S."/>
            <person name="Sims D."/>
            <person name="Brettin T."/>
            <person name="Detter J.C."/>
            <person name="Han C."/>
            <person name="Larimer F."/>
            <person name="Land M."/>
            <person name="Hauser L."/>
            <person name="Kyrpides N."/>
            <person name="Ovchinnikova G."/>
            <person name="Stolz J."/>
        </authorList>
    </citation>
    <scope>NUCLEOTIDE SEQUENCE [LARGE SCALE GENOMIC DNA]</scope>
    <source>
        <strain evidence="1">MLS10</strain>
    </source>
</reference>
<dbReference type="RefSeq" id="WP_013171328.1">
    <property type="nucleotide sequence ID" value="NC_014219.1"/>
</dbReference>
<name>D6XWQ7_BACIE</name>
<dbReference type="EMBL" id="CP001791">
    <property type="protein sequence ID" value="ADH97899.1"/>
    <property type="molecule type" value="Genomic_DNA"/>
</dbReference>
<sequence>MKQNDEDDLLEKSTGNRKRVEGWRLVVQMIGVCGKEVTDHVRSIKEIIMVF</sequence>
<dbReference type="HOGENOM" id="CLU_3095545_0_0_9"/>
<dbReference type="Proteomes" id="UP000000271">
    <property type="component" value="Chromosome"/>
</dbReference>
<proteinExistence type="predicted"/>
<dbReference type="STRING" id="439292.Bsel_0359"/>
<organism evidence="1 2">
    <name type="scientific">Bacillus selenitireducens (strain ATCC 700615 / DSM 15326 / MLS10)</name>
    <dbReference type="NCBI Taxonomy" id="439292"/>
    <lineage>
        <taxon>Bacteria</taxon>
        <taxon>Bacillati</taxon>
        <taxon>Bacillota</taxon>
        <taxon>Bacilli</taxon>
        <taxon>Bacillales</taxon>
        <taxon>Bacillaceae</taxon>
        <taxon>Salisediminibacterium</taxon>
    </lineage>
</organism>
<evidence type="ECO:0000313" key="2">
    <source>
        <dbReference type="Proteomes" id="UP000000271"/>
    </source>
</evidence>
<dbReference type="AlphaFoldDB" id="D6XWQ7"/>
<protein>
    <submittedName>
        <fullName evidence="1">Uncharacterized protein</fullName>
    </submittedName>
</protein>
<accession>D6XWQ7</accession>
<dbReference type="KEGG" id="bse:Bsel_0359"/>
<evidence type="ECO:0000313" key="1">
    <source>
        <dbReference type="EMBL" id="ADH97899.1"/>
    </source>
</evidence>
<keyword evidence="2" id="KW-1185">Reference proteome</keyword>
<gene>
    <name evidence="1" type="ordered locus">Bsel_0359</name>
</gene>